<accession>A0A9P5NQU0</accession>
<comment type="caution">
    <text evidence="1">The sequence shown here is derived from an EMBL/GenBank/DDBJ whole genome shotgun (WGS) entry which is preliminary data.</text>
</comment>
<proteinExistence type="predicted"/>
<gene>
    <name evidence="1" type="ORF">CPB84DRAFT_1624472</name>
</gene>
<keyword evidence="2" id="KW-1185">Reference proteome</keyword>
<protein>
    <submittedName>
        <fullName evidence="1">Uncharacterized protein</fullName>
    </submittedName>
</protein>
<organism evidence="1 2">
    <name type="scientific">Gymnopilus junonius</name>
    <name type="common">Spectacular rustgill mushroom</name>
    <name type="synonym">Gymnopilus spectabilis subsp. junonius</name>
    <dbReference type="NCBI Taxonomy" id="109634"/>
    <lineage>
        <taxon>Eukaryota</taxon>
        <taxon>Fungi</taxon>
        <taxon>Dikarya</taxon>
        <taxon>Basidiomycota</taxon>
        <taxon>Agaricomycotina</taxon>
        <taxon>Agaricomycetes</taxon>
        <taxon>Agaricomycetidae</taxon>
        <taxon>Agaricales</taxon>
        <taxon>Agaricineae</taxon>
        <taxon>Hymenogastraceae</taxon>
        <taxon>Gymnopilus</taxon>
    </lineage>
</organism>
<sequence length="133" mass="14844">PTGCSRCIPRVSPVCCDLCHPEFFDKYQVTPSTITGGTVLKKLNIKPFDMDTTHIGLKKALHAWCHDQAVLKYTQSIVRIYGGKLVLPDEIVDHLISCTHAHKLDTVLHLLKEMDLSADWVNELGESVLAVIH</sequence>
<reference evidence="1" key="1">
    <citation type="submission" date="2020-11" db="EMBL/GenBank/DDBJ databases">
        <authorList>
            <consortium name="DOE Joint Genome Institute"/>
            <person name="Ahrendt S."/>
            <person name="Riley R."/>
            <person name="Andreopoulos W."/>
            <person name="LaButti K."/>
            <person name="Pangilinan J."/>
            <person name="Ruiz-duenas F.J."/>
            <person name="Barrasa J.M."/>
            <person name="Sanchez-Garcia M."/>
            <person name="Camarero S."/>
            <person name="Miyauchi S."/>
            <person name="Serrano A."/>
            <person name="Linde D."/>
            <person name="Babiker R."/>
            <person name="Drula E."/>
            <person name="Ayuso-Fernandez I."/>
            <person name="Pacheco R."/>
            <person name="Padilla G."/>
            <person name="Ferreira P."/>
            <person name="Barriuso J."/>
            <person name="Kellner H."/>
            <person name="Castanera R."/>
            <person name="Alfaro M."/>
            <person name="Ramirez L."/>
            <person name="Pisabarro A.G."/>
            <person name="Kuo A."/>
            <person name="Tritt A."/>
            <person name="Lipzen A."/>
            <person name="He G."/>
            <person name="Yan M."/>
            <person name="Ng V."/>
            <person name="Cullen D."/>
            <person name="Martin F."/>
            <person name="Rosso M.-N."/>
            <person name="Henrissat B."/>
            <person name="Hibbett D."/>
            <person name="Martinez A.T."/>
            <person name="Grigoriev I.V."/>
        </authorList>
    </citation>
    <scope>NUCLEOTIDE SEQUENCE</scope>
    <source>
        <strain evidence="1">AH 44721</strain>
    </source>
</reference>
<dbReference type="OrthoDB" id="2803597at2759"/>
<name>A0A9P5NQU0_GYMJU</name>
<dbReference type="Proteomes" id="UP000724874">
    <property type="component" value="Unassembled WGS sequence"/>
</dbReference>
<evidence type="ECO:0000313" key="2">
    <source>
        <dbReference type="Proteomes" id="UP000724874"/>
    </source>
</evidence>
<feature type="non-terminal residue" evidence="1">
    <location>
        <position position="133"/>
    </location>
</feature>
<feature type="non-terminal residue" evidence="1">
    <location>
        <position position="1"/>
    </location>
</feature>
<evidence type="ECO:0000313" key="1">
    <source>
        <dbReference type="EMBL" id="KAF8900873.1"/>
    </source>
</evidence>
<dbReference type="AlphaFoldDB" id="A0A9P5NQU0"/>
<dbReference type="EMBL" id="JADNYJ010000045">
    <property type="protein sequence ID" value="KAF8900873.1"/>
    <property type="molecule type" value="Genomic_DNA"/>
</dbReference>